<accession>W4KDT4</accession>
<dbReference type="EMBL" id="KI925457">
    <property type="protein sequence ID" value="ETW83475.1"/>
    <property type="molecule type" value="Genomic_DNA"/>
</dbReference>
<dbReference type="AlphaFoldDB" id="W4KDT4"/>
<sequence>MLAYRLHANDGHTGRTRSRRNRMGSALDNVGASGGTKHRSRIAHDLVKHEQCKFDDMLQYFLERCLIDPNAAPNDARLSVLQSCLEGVLPICNSEDMKQRLVH</sequence>
<gene>
    <name evidence="2" type="ORF">HETIRDRAFT_165755</name>
</gene>
<dbReference type="RefSeq" id="XP_009545721.1">
    <property type="nucleotide sequence ID" value="XM_009547426.1"/>
</dbReference>
<dbReference type="InParanoid" id="W4KDT4"/>
<protein>
    <submittedName>
        <fullName evidence="2">Uncharacterized protein</fullName>
    </submittedName>
</protein>
<name>W4KDT4_HETIT</name>
<feature type="region of interest" description="Disordered" evidence="1">
    <location>
        <begin position="8"/>
        <end position="38"/>
    </location>
</feature>
<evidence type="ECO:0000256" key="1">
    <source>
        <dbReference type="SAM" id="MobiDB-lite"/>
    </source>
</evidence>
<reference evidence="2 3" key="1">
    <citation type="journal article" date="2012" name="New Phytol.">
        <title>Insight into trade-off between wood decay and parasitism from the genome of a fungal forest pathogen.</title>
        <authorList>
            <person name="Olson A."/>
            <person name="Aerts A."/>
            <person name="Asiegbu F."/>
            <person name="Belbahri L."/>
            <person name="Bouzid O."/>
            <person name="Broberg A."/>
            <person name="Canback B."/>
            <person name="Coutinho P.M."/>
            <person name="Cullen D."/>
            <person name="Dalman K."/>
            <person name="Deflorio G."/>
            <person name="van Diepen L.T."/>
            <person name="Dunand C."/>
            <person name="Duplessis S."/>
            <person name="Durling M."/>
            <person name="Gonthier P."/>
            <person name="Grimwood J."/>
            <person name="Fossdal C.G."/>
            <person name="Hansson D."/>
            <person name="Henrissat B."/>
            <person name="Hietala A."/>
            <person name="Himmelstrand K."/>
            <person name="Hoffmeister D."/>
            <person name="Hogberg N."/>
            <person name="James T.Y."/>
            <person name="Karlsson M."/>
            <person name="Kohler A."/>
            <person name="Kues U."/>
            <person name="Lee Y.H."/>
            <person name="Lin Y.C."/>
            <person name="Lind M."/>
            <person name="Lindquist E."/>
            <person name="Lombard V."/>
            <person name="Lucas S."/>
            <person name="Lunden K."/>
            <person name="Morin E."/>
            <person name="Murat C."/>
            <person name="Park J."/>
            <person name="Raffaello T."/>
            <person name="Rouze P."/>
            <person name="Salamov A."/>
            <person name="Schmutz J."/>
            <person name="Solheim H."/>
            <person name="Stahlberg J."/>
            <person name="Velez H."/>
            <person name="de Vries R.P."/>
            <person name="Wiebenga A."/>
            <person name="Woodward S."/>
            <person name="Yakovlev I."/>
            <person name="Garbelotto M."/>
            <person name="Martin F."/>
            <person name="Grigoriev I.V."/>
            <person name="Stenlid J."/>
        </authorList>
    </citation>
    <scope>NUCLEOTIDE SEQUENCE [LARGE SCALE GENOMIC DNA]</scope>
    <source>
        <strain evidence="2 3">TC 32-1</strain>
    </source>
</reference>
<dbReference type="GeneID" id="20668006"/>
<evidence type="ECO:0000313" key="3">
    <source>
        <dbReference type="Proteomes" id="UP000030671"/>
    </source>
</evidence>
<proteinExistence type="predicted"/>
<keyword evidence="3" id="KW-1185">Reference proteome</keyword>
<dbReference type="HOGENOM" id="CLU_2264099_0_0_1"/>
<dbReference type="KEGG" id="hir:HETIRDRAFT_165755"/>
<evidence type="ECO:0000313" key="2">
    <source>
        <dbReference type="EMBL" id="ETW83475.1"/>
    </source>
</evidence>
<dbReference type="Proteomes" id="UP000030671">
    <property type="component" value="Unassembled WGS sequence"/>
</dbReference>
<organism evidence="2 3">
    <name type="scientific">Heterobasidion irregulare (strain TC 32-1)</name>
    <dbReference type="NCBI Taxonomy" id="747525"/>
    <lineage>
        <taxon>Eukaryota</taxon>
        <taxon>Fungi</taxon>
        <taxon>Dikarya</taxon>
        <taxon>Basidiomycota</taxon>
        <taxon>Agaricomycotina</taxon>
        <taxon>Agaricomycetes</taxon>
        <taxon>Russulales</taxon>
        <taxon>Bondarzewiaceae</taxon>
        <taxon>Heterobasidion</taxon>
        <taxon>Heterobasidion annosum species complex</taxon>
    </lineage>
</organism>